<dbReference type="AlphaFoldDB" id="A0A7J7MJN5"/>
<protein>
    <submittedName>
        <fullName evidence="2">Uncharacterized protein</fullName>
    </submittedName>
</protein>
<dbReference type="Proteomes" id="UP000541444">
    <property type="component" value="Unassembled WGS sequence"/>
</dbReference>
<proteinExistence type="predicted"/>
<feature type="region of interest" description="Disordered" evidence="1">
    <location>
        <begin position="79"/>
        <end position="105"/>
    </location>
</feature>
<evidence type="ECO:0000256" key="1">
    <source>
        <dbReference type="SAM" id="MobiDB-lite"/>
    </source>
</evidence>
<keyword evidence="3" id="KW-1185">Reference proteome</keyword>
<reference evidence="2 3" key="1">
    <citation type="journal article" date="2020" name="IScience">
        <title>Genome Sequencing of the Endangered Kingdonia uniflora (Circaeasteraceae, Ranunculales) Reveals Potential Mechanisms of Evolutionary Specialization.</title>
        <authorList>
            <person name="Sun Y."/>
            <person name="Deng T."/>
            <person name="Zhang A."/>
            <person name="Moore M.J."/>
            <person name="Landis J.B."/>
            <person name="Lin N."/>
            <person name="Zhang H."/>
            <person name="Zhang X."/>
            <person name="Huang J."/>
            <person name="Zhang X."/>
            <person name="Sun H."/>
            <person name="Wang H."/>
        </authorList>
    </citation>
    <scope>NUCLEOTIDE SEQUENCE [LARGE SCALE GENOMIC DNA]</scope>
    <source>
        <strain evidence="2">TB1705</strain>
        <tissue evidence="2">Leaf</tissue>
    </source>
</reference>
<sequence>MEDQDKDPETHLNEDKLKEPVVDTTPSNNKPILVHKTYKGVVEMWDSTIRLWDGSSNLKEVDKEASLVNKSWVDMVEEGDNTHQNAEGVEVEDCSESESQSSDCSSNINKVTLKKLFTKLKMLRSGEML</sequence>
<evidence type="ECO:0000313" key="2">
    <source>
        <dbReference type="EMBL" id="KAF6155077.1"/>
    </source>
</evidence>
<gene>
    <name evidence="2" type="ORF">GIB67_035824</name>
</gene>
<comment type="caution">
    <text evidence="2">The sequence shown here is derived from an EMBL/GenBank/DDBJ whole genome shotgun (WGS) entry which is preliminary data.</text>
</comment>
<dbReference type="EMBL" id="JACGCM010001441">
    <property type="protein sequence ID" value="KAF6155077.1"/>
    <property type="molecule type" value="Genomic_DNA"/>
</dbReference>
<feature type="region of interest" description="Disordered" evidence="1">
    <location>
        <begin position="1"/>
        <end position="30"/>
    </location>
</feature>
<accession>A0A7J7MJN5</accession>
<dbReference type="OrthoDB" id="1932741at2759"/>
<feature type="compositionally biased region" description="Basic and acidic residues" evidence="1">
    <location>
        <begin position="7"/>
        <end position="21"/>
    </location>
</feature>
<organism evidence="2 3">
    <name type="scientific">Kingdonia uniflora</name>
    <dbReference type="NCBI Taxonomy" id="39325"/>
    <lineage>
        <taxon>Eukaryota</taxon>
        <taxon>Viridiplantae</taxon>
        <taxon>Streptophyta</taxon>
        <taxon>Embryophyta</taxon>
        <taxon>Tracheophyta</taxon>
        <taxon>Spermatophyta</taxon>
        <taxon>Magnoliopsida</taxon>
        <taxon>Ranunculales</taxon>
        <taxon>Circaeasteraceae</taxon>
        <taxon>Kingdonia</taxon>
    </lineage>
</organism>
<name>A0A7J7MJN5_9MAGN</name>
<evidence type="ECO:0000313" key="3">
    <source>
        <dbReference type="Proteomes" id="UP000541444"/>
    </source>
</evidence>